<keyword evidence="1" id="KW-1133">Transmembrane helix</keyword>
<protein>
    <submittedName>
        <fullName evidence="3">Membrane-associated phospholipid phosphatase</fullName>
    </submittedName>
</protein>
<evidence type="ECO:0000259" key="2">
    <source>
        <dbReference type="SMART" id="SM00014"/>
    </source>
</evidence>
<dbReference type="AlphaFoldDB" id="A0A0E4CSS1"/>
<dbReference type="OrthoDB" id="9789113at2"/>
<sequence>MRDYASFYKNLTSSIRQSPLALSLLATFNRSVTKLMYLLYPLLLGYISLNSPNQLLIYILVPGLTFLLVTIIRKVINQARPYEKWSIQPIMTKDTVGQSMPSRHVFSATMISMCFLSFNICLGLVLLILSATLAICRVLGGVHYPKDVIAGMLIGILAGLVLIIS</sequence>
<name>A0A0E4CSS1_9STRE</name>
<organism evidence="3 4">
    <name type="scientific">Streptococcus varani</name>
    <dbReference type="NCBI Taxonomy" id="1608583"/>
    <lineage>
        <taxon>Bacteria</taxon>
        <taxon>Bacillati</taxon>
        <taxon>Bacillota</taxon>
        <taxon>Bacilli</taxon>
        <taxon>Lactobacillales</taxon>
        <taxon>Streptococcaceae</taxon>
        <taxon>Streptococcus</taxon>
    </lineage>
</organism>
<accession>A0A0E4CSS1</accession>
<dbReference type="Gene3D" id="1.20.144.10">
    <property type="entry name" value="Phosphatidic acid phosphatase type 2/haloperoxidase"/>
    <property type="match status" value="1"/>
</dbReference>
<evidence type="ECO:0000313" key="4">
    <source>
        <dbReference type="Proteomes" id="UP000198604"/>
    </source>
</evidence>
<evidence type="ECO:0000313" key="3">
    <source>
        <dbReference type="EMBL" id="CQR24873.1"/>
    </source>
</evidence>
<dbReference type="EMBL" id="CTEN01000002">
    <property type="protein sequence ID" value="CQR24873.1"/>
    <property type="molecule type" value="Genomic_DNA"/>
</dbReference>
<dbReference type="PANTHER" id="PTHR14969">
    <property type="entry name" value="SPHINGOSINE-1-PHOSPHATE PHOSPHOHYDROLASE"/>
    <property type="match status" value="1"/>
</dbReference>
<dbReference type="Pfam" id="PF01569">
    <property type="entry name" value="PAP2"/>
    <property type="match status" value="1"/>
</dbReference>
<dbReference type="RefSeq" id="WP_093650466.1">
    <property type="nucleotide sequence ID" value="NZ_CTEN01000002.1"/>
</dbReference>
<dbReference type="PANTHER" id="PTHR14969:SF13">
    <property type="entry name" value="AT30094P"/>
    <property type="match status" value="1"/>
</dbReference>
<feature type="transmembrane region" description="Helical" evidence="1">
    <location>
        <begin position="147"/>
        <end position="164"/>
    </location>
</feature>
<gene>
    <name evidence="3" type="ORF">BN1356_01226</name>
</gene>
<dbReference type="InterPro" id="IPR036938">
    <property type="entry name" value="PAP2/HPO_sf"/>
</dbReference>
<proteinExistence type="predicted"/>
<reference evidence="4" key="1">
    <citation type="submission" date="2015-03" db="EMBL/GenBank/DDBJ databases">
        <authorList>
            <person name="Urmite Genomes"/>
        </authorList>
    </citation>
    <scope>NUCLEOTIDE SEQUENCE [LARGE SCALE GENOMIC DNA]</scope>
    <source>
        <strain evidence="4">FF10</strain>
    </source>
</reference>
<evidence type="ECO:0000256" key="1">
    <source>
        <dbReference type="SAM" id="Phobius"/>
    </source>
</evidence>
<keyword evidence="1" id="KW-0472">Membrane</keyword>
<dbReference type="SMART" id="SM00014">
    <property type="entry name" value="acidPPc"/>
    <property type="match status" value="1"/>
</dbReference>
<keyword evidence="1" id="KW-0812">Transmembrane</keyword>
<dbReference type="InterPro" id="IPR000326">
    <property type="entry name" value="PAP2/HPO"/>
</dbReference>
<keyword evidence="4" id="KW-1185">Reference proteome</keyword>
<dbReference type="Proteomes" id="UP000198604">
    <property type="component" value="Unassembled WGS sequence"/>
</dbReference>
<dbReference type="SUPFAM" id="SSF48317">
    <property type="entry name" value="Acid phosphatase/Vanadium-dependent haloperoxidase"/>
    <property type="match status" value="1"/>
</dbReference>
<feature type="transmembrane region" description="Helical" evidence="1">
    <location>
        <begin position="110"/>
        <end position="135"/>
    </location>
</feature>
<feature type="transmembrane region" description="Helical" evidence="1">
    <location>
        <begin position="20"/>
        <end position="43"/>
    </location>
</feature>
<dbReference type="CDD" id="cd01610">
    <property type="entry name" value="PAP2_like"/>
    <property type="match status" value="1"/>
</dbReference>
<feature type="transmembrane region" description="Helical" evidence="1">
    <location>
        <begin position="55"/>
        <end position="76"/>
    </location>
</feature>
<dbReference type="STRING" id="1608583.BN1356_01226"/>
<feature type="domain" description="Phosphatidic acid phosphatase type 2/haloperoxidase" evidence="2">
    <location>
        <begin position="54"/>
        <end position="163"/>
    </location>
</feature>